<name>A0A2R6WEB0_MARPO</name>
<reference evidence="2" key="1">
    <citation type="journal article" date="2017" name="Cell">
        <title>Insights into land plant evolution garnered from the Marchantia polymorpha genome.</title>
        <authorList>
            <person name="Bowman J.L."/>
            <person name="Kohchi T."/>
            <person name="Yamato K.T."/>
            <person name="Jenkins J."/>
            <person name="Shu S."/>
            <person name="Ishizaki K."/>
            <person name="Yamaoka S."/>
            <person name="Nishihama R."/>
            <person name="Nakamura Y."/>
            <person name="Berger F."/>
            <person name="Adam C."/>
            <person name="Aki S.S."/>
            <person name="Althoff F."/>
            <person name="Araki T."/>
            <person name="Arteaga-Vazquez M.A."/>
            <person name="Balasubrmanian S."/>
            <person name="Barry K."/>
            <person name="Bauer D."/>
            <person name="Boehm C.R."/>
            <person name="Briginshaw L."/>
            <person name="Caballero-Perez J."/>
            <person name="Catarino B."/>
            <person name="Chen F."/>
            <person name="Chiyoda S."/>
            <person name="Chovatia M."/>
            <person name="Davies K.M."/>
            <person name="Delmans M."/>
            <person name="Demura T."/>
            <person name="Dierschke T."/>
            <person name="Dolan L."/>
            <person name="Dorantes-Acosta A.E."/>
            <person name="Eklund D.M."/>
            <person name="Florent S.N."/>
            <person name="Flores-Sandoval E."/>
            <person name="Fujiyama A."/>
            <person name="Fukuzawa H."/>
            <person name="Galik B."/>
            <person name="Grimanelli D."/>
            <person name="Grimwood J."/>
            <person name="Grossniklaus U."/>
            <person name="Hamada T."/>
            <person name="Haseloff J."/>
            <person name="Hetherington A.J."/>
            <person name="Higo A."/>
            <person name="Hirakawa Y."/>
            <person name="Hundley H.N."/>
            <person name="Ikeda Y."/>
            <person name="Inoue K."/>
            <person name="Inoue S.I."/>
            <person name="Ishida S."/>
            <person name="Jia Q."/>
            <person name="Kakita M."/>
            <person name="Kanazawa T."/>
            <person name="Kawai Y."/>
            <person name="Kawashima T."/>
            <person name="Kennedy M."/>
            <person name="Kinose K."/>
            <person name="Kinoshita T."/>
            <person name="Kohara Y."/>
            <person name="Koide E."/>
            <person name="Komatsu K."/>
            <person name="Kopischke S."/>
            <person name="Kubo M."/>
            <person name="Kyozuka J."/>
            <person name="Lagercrantz U."/>
            <person name="Lin S.S."/>
            <person name="Lindquist E."/>
            <person name="Lipzen A.M."/>
            <person name="Lu C.W."/>
            <person name="De Luna E."/>
            <person name="Martienssen R.A."/>
            <person name="Minamino N."/>
            <person name="Mizutani M."/>
            <person name="Mizutani M."/>
            <person name="Mochizuki N."/>
            <person name="Monte I."/>
            <person name="Mosher R."/>
            <person name="Nagasaki H."/>
            <person name="Nakagami H."/>
            <person name="Naramoto S."/>
            <person name="Nishitani K."/>
            <person name="Ohtani M."/>
            <person name="Okamoto T."/>
            <person name="Okumura M."/>
            <person name="Phillips J."/>
            <person name="Pollak B."/>
            <person name="Reinders A."/>
            <person name="Rovekamp M."/>
            <person name="Sano R."/>
            <person name="Sawa S."/>
            <person name="Schmid M.W."/>
            <person name="Shirakawa M."/>
            <person name="Solano R."/>
            <person name="Spunde A."/>
            <person name="Suetsugu N."/>
            <person name="Sugano S."/>
            <person name="Sugiyama A."/>
            <person name="Sun R."/>
            <person name="Suzuki Y."/>
            <person name="Takenaka M."/>
            <person name="Takezawa D."/>
            <person name="Tomogane H."/>
            <person name="Tsuzuki M."/>
            <person name="Ueda T."/>
            <person name="Umeda M."/>
            <person name="Ward J.M."/>
            <person name="Watanabe Y."/>
            <person name="Yazaki K."/>
            <person name="Yokoyama R."/>
            <person name="Yoshitake Y."/>
            <person name="Yotsui I."/>
            <person name="Zachgo S."/>
            <person name="Schmutz J."/>
        </authorList>
    </citation>
    <scope>NUCLEOTIDE SEQUENCE [LARGE SCALE GENOMIC DNA]</scope>
    <source>
        <strain evidence="2">Tak-1</strain>
    </source>
</reference>
<sequence length="80" mass="9025">MSTNQREVTTRRRSSLFVGRTISLLAARTDKSERCTESRRHEPAVAPCTTTVAFKGYSEPRRVLLSSFSDSTHFRFAGSK</sequence>
<dbReference type="Gramene" id="Mp7g17930.1">
    <property type="protein sequence ID" value="Mp7g17930.1.cds"/>
    <property type="gene ID" value="Mp7g17930"/>
</dbReference>
<keyword evidence="2" id="KW-1185">Reference proteome</keyword>
<accession>A0A2R6WEB0</accession>
<dbReference type="AlphaFoldDB" id="A0A2R6WEB0"/>
<proteinExistence type="predicted"/>
<dbReference type="EMBL" id="KZ772774">
    <property type="protein sequence ID" value="PTQ32183.1"/>
    <property type="molecule type" value="Genomic_DNA"/>
</dbReference>
<organism evidence="1 2">
    <name type="scientific">Marchantia polymorpha</name>
    <name type="common">Common liverwort</name>
    <name type="synonym">Marchantia aquatica</name>
    <dbReference type="NCBI Taxonomy" id="3197"/>
    <lineage>
        <taxon>Eukaryota</taxon>
        <taxon>Viridiplantae</taxon>
        <taxon>Streptophyta</taxon>
        <taxon>Embryophyta</taxon>
        <taxon>Marchantiophyta</taxon>
        <taxon>Marchantiopsida</taxon>
        <taxon>Marchantiidae</taxon>
        <taxon>Marchantiales</taxon>
        <taxon>Marchantiaceae</taxon>
        <taxon>Marchantia</taxon>
    </lineage>
</organism>
<dbReference type="Proteomes" id="UP000244005">
    <property type="component" value="Unassembled WGS sequence"/>
</dbReference>
<protein>
    <submittedName>
        <fullName evidence="1">Uncharacterized protein</fullName>
    </submittedName>
</protein>
<gene>
    <name evidence="1" type="ORF">MARPO_0102s0047</name>
</gene>
<evidence type="ECO:0000313" key="1">
    <source>
        <dbReference type="EMBL" id="PTQ32183.1"/>
    </source>
</evidence>
<evidence type="ECO:0000313" key="2">
    <source>
        <dbReference type="Proteomes" id="UP000244005"/>
    </source>
</evidence>